<name>A0ABU0IMP8_9CAUL</name>
<dbReference type="Gene3D" id="3.40.50.720">
    <property type="entry name" value="NAD(P)-binding Rossmann-like Domain"/>
    <property type="match status" value="1"/>
</dbReference>
<dbReference type="Pfam" id="PF00106">
    <property type="entry name" value="adh_short"/>
    <property type="match status" value="1"/>
</dbReference>
<evidence type="ECO:0000256" key="3">
    <source>
        <dbReference type="RuleBase" id="RU000363"/>
    </source>
</evidence>
<dbReference type="SMART" id="SM00822">
    <property type="entry name" value="PKS_KR"/>
    <property type="match status" value="1"/>
</dbReference>
<dbReference type="PRINTS" id="PR00081">
    <property type="entry name" value="GDHRDH"/>
</dbReference>
<gene>
    <name evidence="5" type="ORF">QO010_001032</name>
</gene>
<dbReference type="InterPro" id="IPR036291">
    <property type="entry name" value="NAD(P)-bd_dom_sf"/>
</dbReference>
<keyword evidence="6" id="KW-1185">Reference proteome</keyword>
<proteinExistence type="inferred from homology"/>
<dbReference type="InterPro" id="IPR051911">
    <property type="entry name" value="SDR_oxidoreductase"/>
</dbReference>
<reference evidence="5 6" key="1">
    <citation type="submission" date="2023-07" db="EMBL/GenBank/DDBJ databases">
        <title>Genomic Encyclopedia of Type Strains, Phase IV (KMG-IV): sequencing the most valuable type-strain genomes for metagenomic binning, comparative biology and taxonomic classification.</title>
        <authorList>
            <person name="Goeker M."/>
        </authorList>
    </citation>
    <scope>NUCLEOTIDE SEQUENCE [LARGE SCALE GENOMIC DNA]</scope>
    <source>
        <strain evidence="5 6">DSM 18695</strain>
    </source>
</reference>
<evidence type="ECO:0000313" key="6">
    <source>
        <dbReference type="Proteomes" id="UP001228905"/>
    </source>
</evidence>
<dbReference type="SUPFAM" id="SSF51735">
    <property type="entry name" value="NAD(P)-binding Rossmann-fold domains"/>
    <property type="match status" value="1"/>
</dbReference>
<dbReference type="Proteomes" id="UP001228905">
    <property type="component" value="Unassembled WGS sequence"/>
</dbReference>
<dbReference type="InterPro" id="IPR002347">
    <property type="entry name" value="SDR_fam"/>
</dbReference>
<dbReference type="InterPro" id="IPR057326">
    <property type="entry name" value="KR_dom"/>
</dbReference>
<evidence type="ECO:0000313" key="5">
    <source>
        <dbReference type="EMBL" id="MDQ0463284.1"/>
    </source>
</evidence>
<evidence type="ECO:0000256" key="1">
    <source>
        <dbReference type="ARBA" id="ARBA00006484"/>
    </source>
</evidence>
<dbReference type="EMBL" id="JAUSVS010000001">
    <property type="protein sequence ID" value="MDQ0463284.1"/>
    <property type="molecule type" value="Genomic_DNA"/>
</dbReference>
<feature type="domain" description="Ketoreductase" evidence="4">
    <location>
        <begin position="3"/>
        <end position="170"/>
    </location>
</feature>
<organism evidence="5 6">
    <name type="scientific">Caulobacter ginsengisoli</name>
    <dbReference type="NCBI Taxonomy" id="400775"/>
    <lineage>
        <taxon>Bacteria</taxon>
        <taxon>Pseudomonadati</taxon>
        <taxon>Pseudomonadota</taxon>
        <taxon>Alphaproteobacteria</taxon>
        <taxon>Caulobacterales</taxon>
        <taxon>Caulobacteraceae</taxon>
        <taxon>Caulobacter</taxon>
    </lineage>
</organism>
<dbReference type="PROSITE" id="PS00061">
    <property type="entry name" value="ADH_SHORT"/>
    <property type="match status" value="1"/>
</dbReference>
<dbReference type="InterPro" id="IPR020904">
    <property type="entry name" value="Sc_DH/Rdtase_CS"/>
</dbReference>
<dbReference type="PRINTS" id="PR00080">
    <property type="entry name" value="SDRFAMILY"/>
</dbReference>
<protein>
    <submittedName>
        <fullName evidence="5">NAD(P)-dependent dehydrogenase (Short-subunit alcohol dehydrogenase family)</fullName>
    </submittedName>
</protein>
<comment type="caution">
    <text evidence="5">The sequence shown here is derived from an EMBL/GenBank/DDBJ whole genome shotgun (WGS) entry which is preliminary data.</text>
</comment>
<dbReference type="PANTHER" id="PTHR43976:SF16">
    <property type="entry name" value="SHORT-CHAIN DEHYDROGENASE_REDUCTASE FAMILY PROTEIN"/>
    <property type="match status" value="1"/>
</dbReference>
<dbReference type="RefSeq" id="WP_307346879.1">
    <property type="nucleotide sequence ID" value="NZ_JAUSVS010000001.1"/>
</dbReference>
<dbReference type="PANTHER" id="PTHR43976">
    <property type="entry name" value="SHORT CHAIN DEHYDROGENASE"/>
    <property type="match status" value="1"/>
</dbReference>
<accession>A0ABU0IMP8</accession>
<sequence length="290" mass="30171">MSKVWFVTGAGSGIGAAIAKAALKAGDRVVATGRDLGKVRGALAGAPRDSIEFAQLDVADPAQAQASVEVAVARFGRIDVLVNNAGYSILGNFEEMTRADLEGQFATNFYGVANLMRAALPVMRRQRAGHVINISSVAGVVGLKHCAAYGASKFAVEGLSLAVAEEVAPFDIHITLVEPGFFRTDLLTPDNARWAGNPIDDYAAEGSPQAMWSPYDGIQPGDPARLGEALVSIASMQDPPRVFAAGSDALEAVIPAIEARLQTIRDHAALSKSTDGVFQDAVASPVLGAA</sequence>
<comment type="similarity">
    <text evidence="1 3">Belongs to the short-chain dehydrogenases/reductases (SDR) family.</text>
</comment>
<dbReference type="CDD" id="cd05374">
    <property type="entry name" value="17beta-HSD-like_SDR_c"/>
    <property type="match status" value="1"/>
</dbReference>
<keyword evidence="2" id="KW-0560">Oxidoreductase</keyword>
<evidence type="ECO:0000256" key="2">
    <source>
        <dbReference type="ARBA" id="ARBA00023002"/>
    </source>
</evidence>
<evidence type="ECO:0000259" key="4">
    <source>
        <dbReference type="SMART" id="SM00822"/>
    </source>
</evidence>